<feature type="transmembrane region" description="Helical" evidence="1">
    <location>
        <begin position="91"/>
        <end position="110"/>
    </location>
</feature>
<evidence type="ECO:0000313" key="3">
    <source>
        <dbReference type="Proteomes" id="UP000614601"/>
    </source>
</evidence>
<keyword evidence="1" id="KW-1133">Transmembrane helix</keyword>
<dbReference type="InterPro" id="IPR019428">
    <property type="entry name" value="7TM_GPCR_serpentine_rcpt_Str"/>
</dbReference>
<dbReference type="EMBL" id="CAJFDH010000002">
    <property type="protein sequence ID" value="CAD5209262.1"/>
    <property type="molecule type" value="Genomic_DNA"/>
</dbReference>
<dbReference type="PANTHER" id="PTHR22943">
    <property type="entry name" value="7-TRANSMEMBRANE DOMAIN RECEPTOR C.ELEGANS"/>
    <property type="match status" value="1"/>
</dbReference>
<gene>
    <name evidence="2" type="ORF">BOKJ2_LOCUS2592</name>
</gene>
<dbReference type="Pfam" id="PF10326">
    <property type="entry name" value="7TM_GPCR_Str"/>
    <property type="match status" value="1"/>
</dbReference>
<keyword evidence="1" id="KW-0812">Transmembrane</keyword>
<sequence length="180" mass="20304">MLKASFYLNFIIADPVEFQATVAKLYPWCNNETVPTITFEYKNNAVANANTVTVNVYTAISLSLIVYFAYKTTRVMHDSVLSIRTQKLSGRFTRILFMQALVPFLFHSLPVFLMGRELLPRGVTVGLSQYFVLIIQFCPLFDALIILIALPSFRRKVEEILCFDATNTRTGIGISISTAT</sequence>
<evidence type="ECO:0000256" key="1">
    <source>
        <dbReference type="SAM" id="Phobius"/>
    </source>
</evidence>
<proteinExistence type="predicted"/>
<reference evidence="2" key="1">
    <citation type="submission" date="2020-09" db="EMBL/GenBank/DDBJ databases">
        <authorList>
            <person name="Kikuchi T."/>
        </authorList>
    </citation>
    <scope>NUCLEOTIDE SEQUENCE</scope>
    <source>
        <strain evidence="2">SH1</strain>
    </source>
</reference>
<dbReference type="PANTHER" id="PTHR22943:SF248">
    <property type="entry name" value="SEVEN TM RECEPTOR"/>
    <property type="match status" value="1"/>
</dbReference>
<evidence type="ECO:0008006" key="4">
    <source>
        <dbReference type="Google" id="ProtNLM"/>
    </source>
</evidence>
<comment type="caution">
    <text evidence="2">The sequence shown here is derived from an EMBL/GenBank/DDBJ whole genome shotgun (WGS) entry which is preliminary data.</text>
</comment>
<keyword evidence="1" id="KW-0472">Membrane</keyword>
<feature type="transmembrane region" description="Helical" evidence="1">
    <location>
        <begin position="130"/>
        <end position="150"/>
    </location>
</feature>
<protein>
    <recommendedName>
        <fullName evidence="4">G protein-coupled receptor</fullName>
    </recommendedName>
</protein>
<accession>A0A811K1A1</accession>
<dbReference type="Proteomes" id="UP000614601">
    <property type="component" value="Unassembled WGS sequence"/>
</dbReference>
<organism evidence="2 3">
    <name type="scientific">Bursaphelenchus okinawaensis</name>
    <dbReference type="NCBI Taxonomy" id="465554"/>
    <lineage>
        <taxon>Eukaryota</taxon>
        <taxon>Metazoa</taxon>
        <taxon>Ecdysozoa</taxon>
        <taxon>Nematoda</taxon>
        <taxon>Chromadorea</taxon>
        <taxon>Rhabditida</taxon>
        <taxon>Tylenchina</taxon>
        <taxon>Tylenchomorpha</taxon>
        <taxon>Aphelenchoidea</taxon>
        <taxon>Aphelenchoididae</taxon>
        <taxon>Bursaphelenchus</taxon>
    </lineage>
</organism>
<keyword evidence="3" id="KW-1185">Reference proteome</keyword>
<feature type="transmembrane region" description="Helical" evidence="1">
    <location>
        <begin position="52"/>
        <end position="70"/>
    </location>
</feature>
<dbReference type="AlphaFoldDB" id="A0A811K1A1"/>
<dbReference type="Proteomes" id="UP000783686">
    <property type="component" value="Unassembled WGS sequence"/>
</dbReference>
<evidence type="ECO:0000313" key="2">
    <source>
        <dbReference type="EMBL" id="CAD5209262.1"/>
    </source>
</evidence>
<dbReference type="EMBL" id="CAJFCW020000002">
    <property type="protein sequence ID" value="CAG9088874.1"/>
    <property type="molecule type" value="Genomic_DNA"/>
</dbReference>
<name>A0A811K1A1_9BILA</name>